<dbReference type="Proteomes" id="UP000029708">
    <property type="component" value="Unassembled WGS sequence"/>
</dbReference>
<dbReference type="AlphaFoldDB" id="A0A099CXT4"/>
<evidence type="ECO:0000313" key="7">
    <source>
        <dbReference type="Proteomes" id="UP000560000"/>
    </source>
</evidence>
<sequence length="279" mass="30859">MKPKLSLVVAALLVVSTTVGAVVRRPGIPDARYRVKAEALPALANLPGEGHGTLIAPQWVVTAAHATMGYMLDKVWIHGAWRTVDRVVVYPGFKQQYERFRKQAGAPTLANWTKLLPQMEAMHDIALLHLAQPVTDVQPIALYRGTDETGQAVRIFGMGASGDGKTGQTPHASHRGLLRRAENRITRAHDQWIDYRFDCGKRALPLEGVMGDGDSGGPVLIRRHHRWLLAGLANWKHWPPGQRTFRPGVCGQTFSNSRVSYYAAWIDRTLAADAHTTTR</sequence>
<dbReference type="PANTHER" id="PTHR24250">
    <property type="entry name" value="CHYMOTRYPSIN-RELATED"/>
    <property type="match status" value="1"/>
</dbReference>
<dbReference type="HOGENOM" id="CLU_996914_0_0_6"/>
<dbReference type="PROSITE" id="PS50240">
    <property type="entry name" value="TRYPSIN_DOM"/>
    <property type="match status" value="1"/>
</dbReference>
<keyword evidence="1" id="KW-1015">Disulfide bond</keyword>
<evidence type="ECO:0000256" key="1">
    <source>
        <dbReference type="ARBA" id="ARBA00023157"/>
    </source>
</evidence>
<evidence type="ECO:0000313" key="5">
    <source>
        <dbReference type="EMBL" id="MBB6184414.1"/>
    </source>
</evidence>
<dbReference type="EMBL" id="JROI01000007">
    <property type="protein sequence ID" value="KGI78808.1"/>
    <property type="molecule type" value="Genomic_DNA"/>
</dbReference>
<dbReference type="OrthoDB" id="267336at2"/>
<feature type="chain" id="PRO_5033713534" description="Peptidase S1 domain-containing protein" evidence="2">
    <location>
        <begin position="22"/>
        <end position="279"/>
    </location>
</feature>
<dbReference type="SMART" id="SM00020">
    <property type="entry name" value="Tryp_SPc"/>
    <property type="match status" value="1"/>
</dbReference>
<dbReference type="GO" id="GO:0004252">
    <property type="term" value="F:serine-type endopeptidase activity"/>
    <property type="evidence" value="ECO:0007669"/>
    <property type="project" value="InterPro"/>
</dbReference>
<keyword evidence="2" id="KW-0732">Signal</keyword>
<dbReference type="InterPro" id="IPR009003">
    <property type="entry name" value="Peptidase_S1_PA"/>
</dbReference>
<comment type="caution">
    <text evidence="4">The sequence shown here is derived from an EMBL/GenBank/DDBJ whole genome shotgun (WGS) entry which is preliminary data.</text>
</comment>
<feature type="signal peptide" evidence="2">
    <location>
        <begin position="1"/>
        <end position="21"/>
    </location>
</feature>
<dbReference type="InterPro" id="IPR043504">
    <property type="entry name" value="Peptidase_S1_PA_chymotrypsin"/>
</dbReference>
<feature type="domain" description="Peptidase S1" evidence="3">
    <location>
        <begin position="18"/>
        <end position="271"/>
    </location>
</feature>
<organism evidence="4 6">
    <name type="scientific">Oleiagrimonas soli</name>
    <dbReference type="NCBI Taxonomy" id="1543381"/>
    <lineage>
        <taxon>Bacteria</taxon>
        <taxon>Pseudomonadati</taxon>
        <taxon>Pseudomonadota</taxon>
        <taxon>Gammaproteobacteria</taxon>
        <taxon>Lysobacterales</taxon>
        <taxon>Rhodanobacteraceae</taxon>
        <taxon>Oleiagrimonas</taxon>
    </lineage>
</organism>
<evidence type="ECO:0000259" key="3">
    <source>
        <dbReference type="PROSITE" id="PS50240"/>
    </source>
</evidence>
<dbReference type="SUPFAM" id="SSF50494">
    <property type="entry name" value="Trypsin-like serine proteases"/>
    <property type="match status" value="1"/>
</dbReference>
<gene>
    <name evidence="5" type="ORF">HNQ86_001759</name>
    <name evidence="4" type="ORF">LF63_0102355</name>
</gene>
<dbReference type="EMBL" id="JACHET010000001">
    <property type="protein sequence ID" value="MBB6184414.1"/>
    <property type="molecule type" value="Genomic_DNA"/>
</dbReference>
<reference evidence="4 6" key="1">
    <citation type="submission" date="2014-09" db="EMBL/GenBank/DDBJ databases">
        <title>Xanthomonadaceae 3.5X direct submission.</title>
        <authorList>
            <person name="Fang T."/>
            <person name="Wang H."/>
        </authorList>
    </citation>
    <scope>NUCLEOTIDE SEQUENCE [LARGE SCALE GENOMIC DNA]</scope>
    <source>
        <strain evidence="4 6">3.5X</strain>
    </source>
</reference>
<dbReference type="PANTHER" id="PTHR24250:SF27">
    <property type="entry name" value="ELASTASE 2 LIKE"/>
    <property type="match status" value="1"/>
</dbReference>
<proteinExistence type="predicted"/>
<dbReference type="GO" id="GO:0006508">
    <property type="term" value="P:proteolysis"/>
    <property type="evidence" value="ECO:0007669"/>
    <property type="project" value="InterPro"/>
</dbReference>
<dbReference type="STRING" id="1543381.LF63_0102355"/>
<name>A0A099CXT4_9GAMM</name>
<dbReference type="Proteomes" id="UP000560000">
    <property type="component" value="Unassembled WGS sequence"/>
</dbReference>
<accession>A0A099CXT4</accession>
<dbReference type="PRINTS" id="PR00722">
    <property type="entry name" value="CHYMOTRYPSIN"/>
</dbReference>
<dbReference type="InterPro" id="IPR001254">
    <property type="entry name" value="Trypsin_dom"/>
</dbReference>
<evidence type="ECO:0000313" key="4">
    <source>
        <dbReference type="EMBL" id="KGI78808.1"/>
    </source>
</evidence>
<reference evidence="5 7" key="2">
    <citation type="submission" date="2020-08" db="EMBL/GenBank/DDBJ databases">
        <title>Genomic Encyclopedia of Type Strains, Phase IV (KMG-IV): sequencing the most valuable type-strain genomes for metagenomic binning, comparative biology and taxonomic classification.</title>
        <authorList>
            <person name="Goeker M."/>
        </authorList>
    </citation>
    <scope>NUCLEOTIDE SEQUENCE [LARGE SCALE GENOMIC DNA]</scope>
    <source>
        <strain evidence="5 7">DSM 107085</strain>
    </source>
</reference>
<dbReference type="Gene3D" id="2.40.10.10">
    <property type="entry name" value="Trypsin-like serine proteases"/>
    <property type="match status" value="1"/>
</dbReference>
<dbReference type="RefSeq" id="WP_043099372.1">
    <property type="nucleotide sequence ID" value="NZ_JACHET010000001.1"/>
</dbReference>
<dbReference type="Pfam" id="PF00089">
    <property type="entry name" value="Trypsin"/>
    <property type="match status" value="1"/>
</dbReference>
<protein>
    <recommendedName>
        <fullName evidence="3">Peptidase S1 domain-containing protein</fullName>
    </recommendedName>
</protein>
<evidence type="ECO:0000256" key="2">
    <source>
        <dbReference type="SAM" id="SignalP"/>
    </source>
</evidence>
<keyword evidence="6" id="KW-1185">Reference proteome</keyword>
<evidence type="ECO:0000313" key="6">
    <source>
        <dbReference type="Proteomes" id="UP000029708"/>
    </source>
</evidence>
<dbReference type="InterPro" id="IPR001314">
    <property type="entry name" value="Peptidase_S1A"/>
</dbReference>